<dbReference type="PANTHER" id="PTHR47099:SF1">
    <property type="entry name" value="METHYLCOBAMIDE:COM METHYLTRANSFERASE MTBA"/>
    <property type="match status" value="1"/>
</dbReference>
<reference evidence="2 3" key="1">
    <citation type="submission" date="2021-01" db="EMBL/GenBank/DDBJ databases">
        <title>Genome public.</title>
        <authorList>
            <person name="Liu C."/>
            <person name="Sun Q."/>
        </authorList>
    </citation>
    <scope>NUCLEOTIDE SEQUENCE [LARGE SCALE GENOMIC DNA]</scope>
    <source>
        <strain evidence="2 3">YIM B02515</strain>
    </source>
</reference>
<proteinExistence type="predicted"/>
<gene>
    <name evidence="2" type="ORF">JK636_01335</name>
</gene>
<name>A0ABS1T4Z4_9CLOT</name>
<dbReference type="RefSeq" id="WP_202747032.1">
    <property type="nucleotide sequence ID" value="NZ_JAESWC010000001.1"/>
</dbReference>
<keyword evidence="3" id="KW-1185">Reference proteome</keyword>
<dbReference type="PANTHER" id="PTHR47099">
    <property type="entry name" value="METHYLCOBAMIDE:COM METHYLTRANSFERASE MTBA"/>
    <property type="match status" value="1"/>
</dbReference>
<protein>
    <submittedName>
        <fullName evidence="2">Uroporphyrinogen decarboxylase family protein</fullName>
    </submittedName>
</protein>
<feature type="domain" description="Uroporphyrinogen decarboxylase (URO-D)" evidence="1">
    <location>
        <begin position="6"/>
        <end position="343"/>
    </location>
</feature>
<accession>A0ABS1T4Z4</accession>
<dbReference type="Gene3D" id="3.20.20.210">
    <property type="match status" value="1"/>
</dbReference>
<dbReference type="InterPro" id="IPR038071">
    <property type="entry name" value="UROD/MetE-like_sf"/>
</dbReference>
<dbReference type="EMBL" id="JAESWC010000001">
    <property type="protein sequence ID" value="MBL4934395.1"/>
    <property type="molecule type" value="Genomic_DNA"/>
</dbReference>
<evidence type="ECO:0000313" key="2">
    <source>
        <dbReference type="EMBL" id="MBL4934395.1"/>
    </source>
</evidence>
<dbReference type="Pfam" id="PF01208">
    <property type="entry name" value="URO-D"/>
    <property type="match status" value="1"/>
</dbReference>
<evidence type="ECO:0000259" key="1">
    <source>
        <dbReference type="Pfam" id="PF01208"/>
    </source>
</evidence>
<dbReference type="SUPFAM" id="SSF51726">
    <property type="entry name" value="UROD/MetE-like"/>
    <property type="match status" value="1"/>
</dbReference>
<evidence type="ECO:0000313" key="3">
    <source>
        <dbReference type="Proteomes" id="UP000632377"/>
    </source>
</evidence>
<dbReference type="InterPro" id="IPR052024">
    <property type="entry name" value="Methanogen_methyltrans"/>
</dbReference>
<dbReference type="InterPro" id="IPR000257">
    <property type="entry name" value="Uroporphyrinogen_deCOase"/>
</dbReference>
<organism evidence="2 3">
    <name type="scientific">Clostridium rhizosphaerae</name>
    <dbReference type="NCBI Taxonomy" id="2803861"/>
    <lineage>
        <taxon>Bacteria</taxon>
        <taxon>Bacillati</taxon>
        <taxon>Bacillota</taxon>
        <taxon>Clostridia</taxon>
        <taxon>Eubacteriales</taxon>
        <taxon>Clostridiaceae</taxon>
        <taxon>Clostridium</taxon>
    </lineage>
</organism>
<comment type="caution">
    <text evidence="2">The sequence shown here is derived from an EMBL/GenBank/DDBJ whole genome shotgun (WGS) entry which is preliminary data.</text>
</comment>
<sequence length="359" mass="39629">MKDQMTPMERAIALGKGQPIDRLPCNPNIANGVARIHGCKISDFNISGKAIADAQISAYKRYGMDGVRVFTDLYVWAEAMGSELILPEDNTADLLKPAIEDVKDIDKLRVANPYKDGRLPVFIDAMKYLIDEIGQEVPCSAGIVGPFSNAFFLVGLEKMTKILFKDPEAVHKLCELSLQTCIDYAKVAIELGLTPTISEPLASCTIINPKHFRIFCAPYLRRLVEFIKSKGKATVLHICGKTEKIWPDIGEMASIGVSGFSMDNVVSLKACKETIGDKMKILGNVDPSNVMYAGTFKEVRNSVTQCVIDGYDNPKGYTIMSGCSLPVETPLENIHVMMDTVREIGYPIDVEKLHKMIEN</sequence>
<dbReference type="Proteomes" id="UP000632377">
    <property type="component" value="Unassembled WGS sequence"/>
</dbReference>
<dbReference type="CDD" id="cd03465">
    <property type="entry name" value="URO-D_like"/>
    <property type="match status" value="1"/>
</dbReference>